<evidence type="ECO:0000313" key="2">
    <source>
        <dbReference type="EMBL" id="NYE13904.1"/>
    </source>
</evidence>
<feature type="compositionally biased region" description="Basic and acidic residues" evidence="1">
    <location>
        <begin position="54"/>
        <end position="71"/>
    </location>
</feature>
<organism evidence="2 3">
    <name type="scientific">Actinomadura citrea</name>
    <dbReference type="NCBI Taxonomy" id="46158"/>
    <lineage>
        <taxon>Bacteria</taxon>
        <taxon>Bacillati</taxon>
        <taxon>Actinomycetota</taxon>
        <taxon>Actinomycetes</taxon>
        <taxon>Streptosporangiales</taxon>
        <taxon>Thermomonosporaceae</taxon>
        <taxon>Actinomadura</taxon>
    </lineage>
</organism>
<reference evidence="2 3" key="1">
    <citation type="submission" date="2020-07" db="EMBL/GenBank/DDBJ databases">
        <title>Sequencing the genomes of 1000 actinobacteria strains.</title>
        <authorList>
            <person name="Klenk H.-P."/>
        </authorList>
    </citation>
    <scope>NUCLEOTIDE SEQUENCE [LARGE SCALE GENOMIC DNA]</scope>
    <source>
        <strain evidence="2 3">DSM 43461</strain>
    </source>
</reference>
<dbReference type="EMBL" id="JACCBT010000001">
    <property type="protein sequence ID" value="NYE13904.1"/>
    <property type="molecule type" value="Genomic_DNA"/>
</dbReference>
<protein>
    <submittedName>
        <fullName evidence="2">Uncharacterized protein</fullName>
    </submittedName>
</protein>
<accession>A0A7Y9GCF4</accession>
<dbReference type="Proteomes" id="UP000591272">
    <property type="component" value="Unassembled WGS sequence"/>
</dbReference>
<evidence type="ECO:0000313" key="3">
    <source>
        <dbReference type="Proteomes" id="UP000591272"/>
    </source>
</evidence>
<comment type="caution">
    <text evidence="2">The sequence shown here is derived from an EMBL/GenBank/DDBJ whole genome shotgun (WGS) entry which is preliminary data.</text>
</comment>
<keyword evidence="3" id="KW-1185">Reference proteome</keyword>
<name>A0A7Y9GCF4_9ACTN</name>
<feature type="compositionally biased region" description="Basic and acidic residues" evidence="1">
    <location>
        <begin position="103"/>
        <end position="115"/>
    </location>
</feature>
<proteinExistence type="predicted"/>
<dbReference type="RefSeq" id="WP_179834869.1">
    <property type="nucleotide sequence ID" value="NZ_BMRD01000019.1"/>
</dbReference>
<gene>
    <name evidence="2" type="ORF">BJ999_004200</name>
</gene>
<evidence type="ECO:0000256" key="1">
    <source>
        <dbReference type="SAM" id="MobiDB-lite"/>
    </source>
</evidence>
<dbReference type="AlphaFoldDB" id="A0A7Y9GCF4"/>
<sequence length="115" mass="12917">MEFLRALIDGSWIEEFDNVPANTEVVTVFLAPRVPAYMTIHEERGVEHGSVFTIEHDPGPEPLDTGEKLGVEPEPEPGLDDEGRRPPEGPAEMYPEPNEDADAFAKRLEEFRRTS</sequence>
<feature type="region of interest" description="Disordered" evidence="1">
    <location>
        <begin position="52"/>
        <end position="115"/>
    </location>
</feature>